<dbReference type="EMBL" id="ABAX03000038">
    <property type="protein sequence ID" value="EDR95967.1"/>
    <property type="molecule type" value="Genomic_DNA"/>
</dbReference>
<gene>
    <name evidence="2" type="ORF">ANACAC_03642</name>
</gene>
<dbReference type="eggNOG" id="COG3708">
    <property type="taxonomic scope" value="Bacteria"/>
</dbReference>
<dbReference type="Gene3D" id="3.20.80.10">
    <property type="entry name" value="Regulatory factor, effector binding domain"/>
    <property type="match status" value="1"/>
</dbReference>
<evidence type="ECO:0000313" key="2">
    <source>
        <dbReference type="EMBL" id="EDR95967.1"/>
    </source>
</evidence>
<dbReference type="PANTHER" id="PTHR36444">
    <property type="entry name" value="TRANSCRIPTIONAL REGULATOR PROTEIN YOBU-RELATED"/>
    <property type="match status" value="1"/>
</dbReference>
<dbReference type="Proteomes" id="UP000004935">
    <property type="component" value="Unassembled WGS sequence"/>
</dbReference>
<dbReference type="STRING" id="411490.ANACAC_03642"/>
<dbReference type="SUPFAM" id="SSF55136">
    <property type="entry name" value="Probable bacterial effector-binding domain"/>
    <property type="match status" value="1"/>
</dbReference>
<evidence type="ECO:0000259" key="1">
    <source>
        <dbReference type="SMART" id="SM00871"/>
    </source>
</evidence>
<reference evidence="2" key="2">
    <citation type="submission" date="2013-11" db="EMBL/GenBank/DDBJ databases">
        <title>Draft genome sequence of Anaerostipes caccae (DSM 14662).</title>
        <authorList>
            <person name="Sudarsanam P."/>
            <person name="Ley R."/>
            <person name="Guruge J."/>
            <person name="Turnbaugh P.J."/>
            <person name="Mahowald M."/>
            <person name="Liep D."/>
            <person name="Gordon J."/>
        </authorList>
    </citation>
    <scope>NUCLEOTIDE SEQUENCE</scope>
    <source>
        <strain evidence="2">DSM 14662</strain>
    </source>
</reference>
<dbReference type="SMART" id="SM00871">
    <property type="entry name" value="AraC_E_bind"/>
    <property type="match status" value="1"/>
</dbReference>
<dbReference type="InterPro" id="IPR053182">
    <property type="entry name" value="YobU-like_regulator"/>
</dbReference>
<sequence length="121" mass="13970">MKMCRIHNMNTIGYSICESHNASYLENDDVRFSVMIGSPMEAFSTVPKSCEKKTLSKGKYAVFTHTGSLQNLVLSYDYIYGVWAMSSKFQLDNRESYEIYDGQVREYTDADNYVLIYIPIK</sequence>
<name>B0MJ37_ANACD</name>
<keyword evidence="3" id="KW-1185">Reference proteome</keyword>
<comment type="caution">
    <text evidence="2">The sequence shown here is derived from an EMBL/GenBank/DDBJ whole genome shotgun (WGS) entry which is preliminary data.</text>
</comment>
<dbReference type="InterPro" id="IPR029442">
    <property type="entry name" value="GyrI-like"/>
</dbReference>
<accession>B0MJ37</accession>
<dbReference type="InterPro" id="IPR011256">
    <property type="entry name" value="Reg_factor_effector_dom_sf"/>
</dbReference>
<protein>
    <submittedName>
        <fullName evidence="2">Transcriptional regulator, effector binding domain protein</fullName>
    </submittedName>
</protein>
<proteinExistence type="predicted"/>
<dbReference type="Pfam" id="PF06445">
    <property type="entry name" value="GyrI-like"/>
    <property type="match status" value="1"/>
</dbReference>
<feature type="domain" description="AraC effector-binding" evidence="1">
    <location>
        <begin position="1"/>
        <end position="121"/>
    </location>
</feature>
<dbReference type="AlphaFoldDB" id="B0MJ37"/>
<organism evidence="2 3">
    <name type="scientific">Anaerostipes caccae (strain DSM 14662 / CCUG 47493 / JCM 13470 / NCIMB 13811 / L1-92)</name>
    <dbReference type="NCBI Taxonomy" id="411490"/>
    <lineage>
        <taxon>Bacteria</taxon>
        <taxon>Bacillati</taxon>
        <taxon>Bacillota</taxon>
        <taxon>Clostridia</taxon>
        <taxon>Lachnospirales</taxon>
        <taxon>Lachnospiraceae</taxon>
        <taxon>Anaerostipes</taxon>
    </lineage>
</organism>
<dbReference type="InterPro" id="IPR010499">
    <property type="entry name" value="AraC_E-bd"/>
</dbReference>
<dbReference type="PANTHER" id="PTHR36444:SF2">
    <property type="entry name" value="TRANSCRIPTIONAL REGULATOR PROTEIN YOBU-RELATED"/>
    <property type="match status" value="1"/>
</dbReference>
<evidence type="ECO:0000313" key="3">
    <source>
        <dbReference type="Proteomes" id="UP000004935"/>
    </source>
</evidence>
<dbReference type="HOGENOM" id="CLU_2128251_0_0_9"/>
<reference evidence="2" key="1">
    <citation type="submission" date="2007-11" db="EMBL/GenBank/DDBJ databases">
        <authorList>
            <person name="Fulton L."/>
            <person name="Clifton S."/>
            <person name="Fulton B."/>
            <person name="Xu J."/>
            <person name="Minx P."/>
            <person name="Pepin K.H."/>
            <person name="Johnson M."/>
            <person name="Thiruvilangam P."/>
            <person name="Bhonagiri V."/>
            <person name="Nash W.E."/>
            <person name="Mardis E.R."/>
            <person name="Wilson R.K."/>
        </authorList>
    </citation>
    <scope>NUCLEOTIDE SEQUENCE [LARGE SCALE GENOMIC DNA]</scope>
    <source>
        <strain evidence="2">DSM 14662</strain>
    </source>
</reference>